<dbReference type="CDD" id="cd02696">
    <property type="entry name" value="MurNAc-LAA"/>
    <property type="match status" value="1"/>
</dbReference>
<dbReference type="SUPFAM" id="SSF53187">
    <property type="entry name" value="Zn-dependent exopeptidases"/>
    <property type="match status" value="1"/>
</dbReference>
<dbReference type="EMBL" id="QJJR01000025">
    <property type="protein sequence ID" value="PXW86088.1"/>
    <property type="molecule type" value="Genomic_DNA"/>
</dbReference>
<organism evidence="3 4">
    <name type="scientific">Streptohalobacillus salinus</name>
    <dbReference type="NCBI Taxonomy" id="621096"/>
    <lineage>
        <taxon>Bacteria</taxon>
        <taxon>Bacillati</taxon>
        <taxon>Bacillota</taxon>
        <taxon>Bacilli</taxon>
        <taxon>Bacillales</taxon>
        <taxon>Bacillaceae</taxon>
        <taxon>Streptohalobacillus</taxon>
    </lineage>
</organism>
<evidence type="ECO:0000313" key="3">
    <source>
        <dbReference type="EMBL" id="PXW86088.1"/>
    </source>
</evidence>
<evidence type="ECO:0000313" key="4">
    <source>
        <dbReference type="Proteomes" id="UP000247922"/>
    </source>
</evidence>
<keyword evidence="4" id="KW-1185">Reference proteome</keyword>
<gene>
    <name evidence="3" type="ORF">DES38_1255</name>
</gene>
<dbReference type="SMART" id="SM00646">
    <property type="entry name" value="Ami_3"/>
    <property type="match status" value="1"/>
</dbReference>
<evidence type="ECO:0000256" key="1">
    <source>
        <dbReference type="ARBA" id="ARBA00022801"/>
    </source>
</evidence>
<comment type="caution">
    <text evidence="3">The sequence shown here is derived from an EMBL/GenBank/DDBJ whole genome shotgun (WGS) entry which is preliminary data.</text>
</comment>
<dbReference type="GO" id="GO:0008745">
    <property type="term" value="F:N-acetylmuramoyl-L-alanine amidase activity"/>
    <property type="evidence" value="ECO:0007669"/>
    <property type="project" value="InterPro"/>
</dbReference>
<sequence>MRIFIDAGHGGGDPGAVSNLVKEKDLTLAISNRIISMCMGNPNLIVSRSRGVDQSVSLSERVQKAERFKAELLLSIHINAGGGSGFESYILNKMFKNKQHTEAMQTRLHRTIIDNIDFKDRGQKQANFYMLRQSSMPAILTETGFIDHEQDRKKLMQDHNLTIIARAHVKAIEALVREQEDTREKEQLISGSFRLKHHAVNRQVYLSSVGINSEIRHQFIDQDSYYRVVIDQTLDKTWVIRKLKALNQPYFII</sequence>
<dbReference type="Gene3D" id="3.40.630.40">
    <property type="entry name" value="Zn-dependent exopeptidases"/>
    <property type="match status" value="1"/>
</dbReference>
<dbReference type="OrthoDB" id="9763643at2"/>
<dbReference type="RefSeq" id="WP_110252273.1">
    <property type="nucleotide sequence ID" value="NZ_QJJR01000025.1"/>
</dbReference>
<dbReference type="InterPro" id="IPR002508">
    <property type="entry name" value="MurNAc-LAA_cat"/>
</dbReference>
<keyword evidence="1" id="KW-0378">Hydrolase</keyword>
<name>A0A2V3VZ83_9BACI</name>
<dbReference type="Proteomes" id="UP000247922">
    <property type="component" value="Unassembled WGS sequence"/>
</dbReference>
<reference evidence="3 4" key="1">
    <citation type="submission" date="2018-05" db="EMBL/GenBank/DDBJ databases">
        <title>Genomic Encyclopedia of Type Strains, Phase IV (KMG-IV): sequencing the most valuable type-strain genomes for metagenomic binning, comparative biology and taxonomic classification.</title>
        <authorList>
            <person name="Goeker M."/>
        </authorList>
    </citation>
    <scope>NUCLEOTIDE SEQUENCE [LARGE SCALE GENOMIC DNA]</scope>
    <source>
        <strain evidence="3 4">DSM 22440</strain>
    </source>
</reference>
<protein>
    <submittedName>
        <fullName evidence="3">N-acetylmuramoyl-L-alanine amidase</fullName>
    </submittedName>
</protein>
<dbReference type="GO" id="GO:0030288">
    <property type="term" value="C:outer membrane-bounded periplasmic space"/>
    <property type="evidence" value="ECO:0007669"/>
    <property type="project" value="TreeGrafter"/>
</dbReference>
<proteinExistence type="predicted"/>
<dbReference type="AlphaFoldDB" id="A0A2V3VZ83"/>
<accession>A0A2V3VZ83</accession>
<dbReference type="PANTHER" id="PTHR30404">
    <property type="entry name" value="N-ACETYLMURAMOYL-L-ALANINE AMIDASE"/>
    <property type="match status" value="1"/>
</dbReference>
<evidence type="ECO:0000259" key="2">
    <source>
        <dbReference type="SMART" id="SM00646"/>
    </source>
</evidence>
<feature type="domain" description="MurNAc-LAA" evidence="2">
    <location>
        <begin position="62"/>
        <end position="173"/>
    </location>
</feature>
<dbReference type="PANTHER" id="PTHR30404:SF0">
    <property type="entry name" value="N-ACETYLMURAMOYL-L-ALANINE AMIDASE AMIC"/>
    <property type="match status" value="1"/>
</dbReference>
<dbReference type="Pfam" id="PF01520">
    <property type="entry name" value="Amidase_3"/>
    <property type="match status" value="1"/>
</dbReference>
<dbReference type="InterPro" id="IPR050695">
    <property type="entry name" value="N-acetylmuramoyl_amidase_3"/>
</dbReference>
<dbReference type="GO" id="GO:0009253">
    <property type="term" value="P:peptidoglycan catabolic process"/>
    <property type="evidence" value="ECO:0007669"/>
    <property type="project" value="InterPro"/>
</dbReference>